<dbReference type="Gene3D" id="3.30.1050.10">
    <property type="entry name" value="SCP2 sterol-binding domain"/>
    <property type="match status" value="1"/>
</dbReference>
<dbReference type="InterPro" id="IPR041380">
    <property type="entry name" value="Acetyltransf_17"/>
</dbReference>
<dbReference type="InterPro" id="IPR051554">
    <property type="entry name" value="Acetyltransferase_Eis"/>
</dbReference>
<feature type="domain" description="Eis-like acetyltransferase" evidence="2">
    <location>
        <begin position="68"/>
        <end position="174"/>
    </location>
</feature>
<gene>
    <name evidence="3" type="ORF">XYCOK13_06110</name>
</gene>
<dbReference type="PANTHER" id="PTHR37817">
    <property type="entry name" value="N-ACETYLTRANSFERASE EIS"/>
    <property type="match status" value="1"/>
</dbReference>
<name>A0A8J4GYX8_9BACL</name>
<dbReference type="GO" id="GO:0034069">
    <property type="term" value="F:aminoglycoside N-acetyltransferase activity"/>
    <property type="evidence" value="ECO:0007669"/>
    <property type="project" value="TreeGrafter"/>
</dbReference>
<dbReference type="EMBL" id="BOVK01000007">
    <property type="protein sequence ID" value="GIQ67787.1"/>
    <property type="molecule type" value="Genomic_DNA"/>
</dbReference>
<protein>
    <recommendedName>
        <fullName evidence="5">GNAT family N-acetyltransferase</fullName>
    </recommendedName>
</protein>
<dbReference type="PANTHER" id="PTHR37817:SF1">
    <property type="entry name" value="N-ACETYLTRANSFERASE EIS"/>
    <property type="match status" value="1"/>
</dbReference>
<evidence type="ECO:0000259" key="1">
    <source>
        <dbReference type="Pfam" id="PF13530"/>
    </source>
</evidence>
<evidence type="ECO:0008006" key="5">
    <source>
        <dbReference type="Google" id="ProtNLM"/>
    </source>
</evidence>
<dbReference type="InterPro" id="IPR016181">
    <property type="entry name" value="Acyl_CoA_acyltransferase"/>
</dbReference>
<dbReference type="Pfam" id="PF13530">
    <property type="entry name" value="SCP2_2"/>
    <property type="match status" value="1"/>
</dbReference>
<sequence length="286" mass="33740">MFSYLMPFSYSYYRKFGWEVIQSFKEFNLCPNDLRHGATLREYVYTRGKLKWHELNPVYEKYAQSFTGMLTRERWWWESYYSFYKKGEVVTVSNADGIQGYLVYDIHQESKTMTIHEIIHLNEEARLSMLDFLANHDSVIDRVILRTPVQDEMSFLLRNPAVSQQIKPGFMGRIMDVRSCLSKYPFIKTGKSFDFIMKITDPFLSWNDGIIRVLVNEDGEVYIMDMTDTDKELDLSCDIGAFTAILFGYQNPLFLKETGRIQASDMLLHFFNEAIPRKIPYAVDYF</sequence>
<reference evidence="3" key="1">
    <citation type="submission" date="2021-04" db="EMBL/GenBank/DDBJ databases">
        <title>Draft genome sequence of Xylanibacillus composti strain K13.</title>
        <authorList>
            <person name="Uke A."/>
            <person name="Chhe C."/>
            <person name="Baramee S."/>
            <person name="Kosugi A."/>
        </authorList>
    </citation>
    <scope>NUCLEOTIDE SEQUENCE</scope>
    <source>
        <strain evidence="3">K13</strain>
    </source>
</reference>
<accession>A0A8J4GYX8</accession>
<proteinExistence type="predicted"/>
<comment type="caution">
    <text evidence="3">The sequence shown here is derived from an EMBL/GenBank/DDBJ whole genome shotgun (WGS) entry which is preliminary data.</text>
</comment>
<dbReference type="Proteomes" id="UP000677918">
    <property type="component" value="Unassembled WGS sequence"/>
</dbReference>
<dbReference type="GO" id="GO:0030649">
    <property type="term" value="P:aminoglycoside antibiotic catabolic process"/>
    <property type="evidence" value="ECO:0007669"/>
    <property type="project" value="TreeGrafter"/>
</dbReference>
<evidence type="ECO:0000313" key="3">
    <source>
        <dbReference type="EMBL" id="GIQ67787.1"/>
    </source>
</evidence>
<dbReference type="SUPFAM" id="SSF55718">
    <property type="entry name" value="SCP-like"/>
    <property type="match status" value="1"/>
</dbReference>
<evidence type="ECO:0000313" key="4">
    <source>
        <dbReference type="Proteomes" id="UP000677918"/>
    </source>
</evidence>
<keyword evidence="4" id="KW-1185">Reference proteome</keyword>
<dbReference type="AlphaFoldDB" id="A0A8J4GYX8"/>
<dbReference type="SUPFAM" id="SSF55729">
    <property type="entry name" value="Acyl-CoA N-acyltransferases (Nat)"/>
    <property type="match status" value="1"/>
</dbReference>
<dbReference type="InterPro" id="IPR025559">
    <property type="entry name" value="Eis_dom"/>
</dbReference>
<feature type="domain" description="Enhanced intracellular survival protein" evidence="1">
    <location>
        <begin position="177"/>
        <end position="281"/>
    </location>
</feature>
<dbReference type="InterPro" id="IPR036527">
    <property type="entry name" value="SCP2_sterol-bd_dom_sf"/>
</dbReference>
<organism evidence="3 4">
    <name type="scientific">Xylanibacillus composti</name>
    <dbReference type="NCBI Taxonomy" id="1572762"/>
    <lineage>
        <taxon>Bacteria</taxon>
        <taxon>Bacillati</taxon>
        <taxon>Bacillota</taxon>
        <taxon>Bacilli</taxon>
        <taxon>Bacillales</taxon>
        <taxon>Paenibacillaceae</taxon>
        <taxon>Xylanibacillus</taxon>
    </lineage>
</organism>
<dbReference type="Pfam" id="PF17668">
    <property type="entry name" value="Acetyltransf_17"/>
    <property type="match status" value="1"/>
</dbReference>
<evidence type="ECO:0000259" key="2">
    <source>
        <dbReference type="Pfam" id="PF17668"/>
    </source>
</evidence>
<dbReference type="Gene3D" id="3.40.630.30">
    <property type="match status" value="1"/>
</dbReference>